<dbReference type="GO" id="GO:0043200">
    <property type="term" value="P:response to amino acid"/>
    <property type="evidence" value="ECO:0007669"/>
    <property type="project" value="TreeGrafter"/>
</dbReference>
<dbReference type="OrthoDB" id="3453230at2"/>
<evidence type="ECO:0000313" key="5">
    <source>
        <dbReference type="EMBL" id="ROO83801.1"/>
    </source>
</evidence>
<protein>
    <submittedName>
        <fullName evidence="5">DNA-binding Lrp family transcriptional regulator</fullName>
    </submittedName>
</protein>
<dbReference type="InterPro" id="IPR036390">
    <property type="entry name" value="WH_DNA-bd_sf"/>
</dbReference>
<evidence type="ECO:0000256" key="1">
    <source>
        <dbReference type="ARBA" id="ARBA00023015"/>
    </source>
</evidence>
<dbReference type="GO" id="GO:0043565">
    <property type="term" value="F:sequence-specific DNA binding"/>
    <property type="evidence" value="ECO:0007669"/>
    <property type="project" value="InterPro"/>
</dbReference>
<dbReference type="PROSITE" id="PS50956">
    <property type="entry name" value="HTH_ASNC_2"/>
    <property type="match status" value="1"/>
</dbReference>
<dbReference type="PRINTS" id="PR00033">
    <property type="entry name" value="HTHASNC"/>
</dbReference>
<name>A0A3N1CR58_9ACTN</name>
<dbReference type="Gene3D" id="1.10.10.10">
    <property type="entry name" value="Winged helix-like DNA-binding domain superfamily/Winged helix DNA-binding domain"/>
    <property type="match status" value="2"/>
</dbReference>
<dbReference type="Pfam" id="PF01037">
    <property type="entry name" value="AsnC_trans_reg"/>
    <property type="match status" value="1"/>
</dbReference>
<dbReference type="GO" id="GO:0005829">
    <property type="term" value="C:cytosol"/>
    <property type="evidence" value="ECO:0007669"/>
    <property type="project" value="TreeGrafter"/>
</dbReference>
<dbReference type="SMART" id="SM00344">
    <property type="entry name" value="HTH_ASNC"/>
    <property type="match status" value="1"/>
</dbReference>
<accession>A0A3N1CR58</accession>
<comment type="caution">
    <text evidence="5">The sequence shown here is derived from an EMBL/GenBank/DDBJ whole genome shotgun (WGS) entry which is preliminary data.</text>
</comment>
<dbReference type="SUPFAM" id="SSF54909">
    <property type="entry name" value="Dimeric alpha+beta barrel"/>
    <property type="match status" value="1"/>
</dbReference>
<keyword evidence="1" id="KW-0805">Transcription regulation</keyword>
<sequence length="333" mass="35960">MERISADHLDLQIAHALALDGRASFSRIATVLGVSDQTVARRYRRLRAQGALRVVGLCDHRRTGGSRWWVRLQCAPGSAPALADALARRPDTAWIQLLAGGTELLCGVHSLTEEDEDGTLLERLPRTARVVAVTAQSILHQFAGAALRTDHELISALTPEQEAALVLPPPPPLPDSPLPLDALDRALFTELGLDARASHADLAAATGWSESTVRRRLDHLEATGVLFTDLEIDIALLGLRTCAWLWLDVHPADLERVGAELAGHPEIVFAAATTGPTNLTASVCCRDPRSLYRYLNDRVGPLPGVRRSETVLISRTVKQSGSALPARRRGTAA</sequence>
<keyword evidence="6" id="KW-1185">Reference proteome</keyword>
<reference evidence="5 6" key="1">
    <citation type="submission" date="2018-11" db="EMBL/GenBank/DDBJ databases">
        <title>Sequencing the genomes of 1000 actinobacteria strains.</title>
        <authorList>
            <person name="Klenk H.-P."/>
        </authorList>
    </citation>
    <scope>NUCLEOTIDE SEQUENCE [LARGE SCALE GENOMIC DNA]</scope>
    <source>
        <strain evidence="5 6">DSM 44254</strain>
    </source>
</reference>
<gene>
    <name evidence="5" type="ORF">EDD29_1310</name>
</gene>
<dbReference type="InterPro" id="IPR019887">
    <property type="entry name" value="Tscrpt_reg_AsnC/Lrp_C"/>
</dbReference>
<keyword evidence="3" id="KW-0804">Transcription</keyword>
<dbReference type="SUPFAM" id="SSF46785">
    <property type="entry name" value="Winged helix' DNA-binding domain"/>
    <property type="match status" value="2"/>
</dbReference>
<evidence type="ECO:0000313" key="6">
    <source>
        <dbReference type="Proteomes" id="UP000272400"/>
    </source>
</evidence>
<evidence type="ECO:0000256" key="2">
    <source>
        <dbReference type="ARBA" id="ARBA00023125"/>
    </source>
</evidence>
<dbReference type="InterPro" id="IPR019888">
    <property type="entry name" value="Tscrpt_reg_AsnC-like"/>
</dbReference>
<dbReference type="Proteomes" id="UP000272400">
    <property type="component" value="Unassembled WGS sequence"/>
</dbReference>
<dbReference type="Pfam" id="PF13404">
    <property type="entry name" value="HTH_AsnC-type"/>
    <property type="match status" value="2"/>
</dbReference>
<keyword evidence="2 5" id="KW-0238">DNA-binding</keyword>
<evidence type="ECO:0000256" key="3">
    <source>
        <dbReference type="ARBA" id="ARBA00023163"/>
    </source>
</evidence>
<feature type="domain" description="HTH asnC-type" evidence="4">
    <location>
        <begin position="180"/>
        <end position="240"/>
    </location>
</feature>
<organism evidence="5 6">
    <name type="scientific">Actinocorallia herbida</name>
    <dbReference type="NCBI Taxonomy" id="58109"/>
    <lineage>
        <taxon>Bacteria</taxon>
        <taxon>Bacillati</taxon>
        <taxon>Actinomycetota</taxon>
        <taxon>Actinomycetes</taxon>
        <taxon>Streptosporangiales</taxon>
        <taxon>Thermomonosporaceae</taxon>
        <taxon>Actinocorallia</taxon>
    </lineage>
</organism>
<dbReference type="RefSeq" id="WP_123663227.1">
    <property type="nucleotide sequence ID" value="NZ_RJKE01000001.1"/>
</dbReference>
<dbReference type="Gene3D" id="3.30.70.920">
    <property type="match status" value="1"/>
</dbReference>
<dbReference type="PANTHER" id="PTHR30154">
    <property type="entry name" value="LEUCINE-RESPONSIVE REGULATORY PROTEIN"/>
    <property type="match status" value="1"/>
</dbReference>
<dbReference type="EMBL" id="RJKE01000001">
    <property type="protein sequence ID" value="ROO83801.1"/>
    <property type="molecule type" value="Genomic_DNA"/>
</dbReference>
<dbReference type="InterPro" id="IPR011008">
    <property type="entry name" value="Dimeric_a/b-barrel"/>
</dbReference>
<dbReference type="InterPro" id="IPR036388">
    <property type="entry name" value="WH-like_DNA-bd_sf"/>
</dbReference>
<proteinExistence type="predicted"/>
<dbReference type="AlphaFoldDB" id="A0A3N1CR58"/>
<dbReference type="InterPro" id="IPR000485">
    <property type="entry name" value="AsnC-type_HTH_dom"/>
</dbReference>
<evidence type="ECO:0000259" key="4">
    <source>
        <dbReference type="PROSITE" id="PS50956"/>
    </source>
</evidence>
<dbReference type="PANTHER" id="PTHR30154:SF34">
    <property type="entry name" value="TRANSCRIPTIONAL REGULATOR AZLB"/>
    <property type="match status" value="1"/>
</dbReference>